<gene>
    <name evidence="1" type="ORF">PCC6912_60410</name>
</gene>
<dbReference type="PANTHER" id="PTHR34822">
    <property type="entry name" value="GRPB DOMAIN PROTEIN (AFU_ORTHOLOGUE AFUA_1G01530)"/>
    <property type="match status" value="1"/>
</dbReference>
<proteinExistence type="predicted"/>
<reference evidence="1 2" key="1">
    <citation type="journal article" date="2019" name="Genome Biol. Evol.">
        <title>Day and night: Metabolic profiles and evolutionary relationships of six axenic non-marine cyanobacteria.</title>
        <authorList>
            <person name="Will S.E."/>
            <person name="Henke P."/>
            <person name="Boedeker C."/>
            <person name="Huang S."/>
            <person name="Brinkmann H."/>
            <person name="Rohde M."/>
            <person name="Jarek M."/>
            <person name="Friedl T."/>
            <person name="Seufert S."/>
            <person name="Schumacher M."/>
            <person name="Overmann J."/>
            <person name="Neumann-Schaal M."/>
            <person name="Petersen J."/>
        </authorList>
    </citation>
    <scope>NUCLEOTIDE SEQUENCE [LARGE SCALE GENOMIC DNA]</scope>
    <source>
        <strain evidence="1 2">PCC 6912</strain>
    </source>
</reference>
<dbReference type="PANTHER" id="PTHR34822:SF1">
    <property type="entry name" value="GRPB FAMILY PROTEIN"/>
    <property type="match status" value="1"/>
</dbReference>
<name>A0A433MXL2_CHLFR</name>
<dbReference type="AlphaFoldDB" id="A0A433MXL2"/>
<dbReference type="Pfam" id="PF04229">
    <property type="entry name" value="GrpB"/>
    <property type="match status" value="1"/>
</dbReference>
<evidence type="ECO:0000313" key="2">
    <source>
        <dbReference type="Proteomes" id="UP000268857"/>
    </source>
</evidence>
<evidence type="ECO:0008006" key="3">
    <source>
        <dbReference type="Google" id="ProtNLM"/>
    </source>
</evidence>
<dbReference type="Gene3D" id="3.30.460.10">
    <property type="entry name" value="Beta Polymerase, domain 2"/>
    <property type="match status" value="1"/>
</dbReference>
<comment type="caution">
    <text evidence="1">The sequence shown here is derived from an EMBL/GenBank/DDBJ whole genome shotgun (WGS) entry which is preliminary data.</text>
</comment>
<dbReference type="STRING" id="211165.GCA_000317285_04502"/>
<dbReference type="SUPFAM" id="SSF81301">
    <property type="entry name" value="Nucleotidyltransferase"/>
    <property type="match status" value="1"/>
</dbReference>
<organism evidence="1 2">
    <name type="scientific">Chlorogloeopsis fritschii PCC 6912</name>
    <dbReference type="NCBI Taxonomy" id="211165"/>
    <lineage>
        <taxon>Bacteria</taxon>
        <taxon>Bacillati</taxon>
        <taxon>Cyanobacteriota</taxon>
        <taxon>Cyanophyceae</taxon>
        <taxon>Nostocales</taxon>
        <taxon>Chlorogloeopsidaceae</taxon>
        <taxon>Chlorogloeopsis</taxon>
    </lineage>
</organism>
<accession>A0A433MXL2</accession>
<sequence>MSMNINFFRVEVVPHDPNWREVFTTESKQIALALSENLVAVHHIGSTAIPQIHAKPIIDILVEVKDITKVDEQSSAIEALGYEAMGEYGISGRRYFRKHNQAGIRTHHIHTFEVGSQQIERHLAFRDYMIAHPEDAQKYSELKRELAKKYPDNIESYMDGKDGFIKEMDIKAAQWRALQIGR</sequence>
<evidence type="ECO:0000313" key="1">
    <source>
        <dbReference type="EMBL" id="RUR72899.1"/>
    </source>
</evidence>
<dbReference type="InterPro" id="IPR007344">
    <property type="entry name" value="GrpB/CoaE"/>
</dbReference>
<dbReference type="InterPro" id="IPR043519">
    <property type="entry name" value="NT_sf"/>
</dbReference>
<dbReference type="EMBL" id="RSCJ01000041">
    <property type="protein sequence ID" value="RUR72899.1"/>
    <property type="molecule type" value="Genomic_DNA"/>
</dbReference>
<dbReference type="Proteomes" id="UP000268857">
    <property type="component" value="Unassembled WGS sequence"/>
</dbReference>
<protein>
    <recommendedName>
        <fullName evidence="3">GrpB family protein</fullName>
    </recommendedName>
</protein>
<keyword evidence="2" id="KW-1185">Reference proteome</keyword>
<dbReference type="RefSeq" id="WP_235082960.1">
    <property type="nucleotide sequence ID" value="NZ_AJLN01000109.1"/>
</dbReference>